<feature type="binding site" evidence="7">
    <location>
        <position position="35"/>
    </location>
    <ligand>
        <name>NAD(+)</name>
        <dbReference type="ChEBI" id="CHEBI:57540"/>
    </ligand>
</feature>
<dbReference type="PANTHER" id="PTHR43128">
    <property type="entry name" value="L-2-HYDROXYCARBOXYLATE DEHYDROGENASE (NAD(P)(+))"/>
    <property type="match status" value="1"/>
</dbReference>
<feature type="domain" description="Lactate/malate dehydrogenase N-terminal" evidence="8">
    <location>
        <begin position="5"/>
        <end position="142"/>
    </location>
</feature>
<comment type="subcellular location">
    <subcellularLocation>
        <location evidence="7">Cytoplasm</location>
    </subcellularLocation>
</comment>
<reference evidence="10 11" key="1">
    <citation type="submission" date="2022-04" db="EMBL/GenBank/DDBJ databases">
        <title>Human microbiome associated bacterial genomes.</title>
        <authorList>
            <person name="Sandstrom S."/>
            <person name="Salamzade R."/>
            <person name="Kalan L.R."/>
        </authorList>
    </citation>
    <scope>NUCLEOTIDE SEQUENCE [LARGE SCALE GENOMIC DNA]</scope>
    <source>
        <strain evidence="11">p3-SID1799</strain>
    </source>
</reference>
<gene>
    <name evidence="7" type="primary">ldh</name>
    <name evidence="10" type="ORF">M3D15_01620</name>
</gene>
<dbReference type="InterPro" id="IPR022383">
    <property type="entry name" value="Lactate/malate_DH_C"/>
</dbReference>
<dbReference type="InterPro" id="IPR001557">
    <property type="entry name" value="L-lactate/malate_DH"/>
</dbReference>
<comment type="subunit">
    <text evidence="7">Homotetramer.</text>
</comment>
<dbReference type="Gene3D" id="3.40.50.720">
    <property type="entry name" value="NAD(P)-binding Rossmann-like Domain"/>
    <property type="match status" value="1"/>
</dbReference>
<dbReference type="Pfam" id="PF02866">
    <property type="entry name" value="Ldh_1_C"/>
    <property type="match status" value="1"/>
</dbReference>
<evidence type="ECO:0000256" key="1">
    <source>
        <dbReference type="ARBA" id="ARBA00004843"/>
    </source>
</evidence>
<protein>
    <recommendedName>
        <fullName evidence="3 7">L-lactate dehydrogenase</fullName>
        <shortName evidence="7">L-LDH</shortName>
        <ecNumber evidence="3 7">1.1.1.27</ecNumber>
    </recommendedName>
</protein>
<dbReference type="PROSITE" id="PS00064">
    <property type="entry name" value="L_LDH"/>
    <property type="match status" value="1"/>
</dbReference>
<keyword evidence="7" id="KW-0021">Allosteric enzyme</keyword>
<dbReference type="SUPFAM" id="SSF56327">
    <property type="entry name" value="LDH C-terminal domain-like"/>
    <property type="match status" value="1"/>
</dbReference>
<comment type="activity regulation">
    <text evidence="7">Allosterically activated by fructose 1,6-bisphosphate (FBP).</text>
</comment>
<comment type="pathway">
    <text evidence="1 7">Fermentation; pyruvate fermentation to lactate; (S)-lactate from pyruvate: step 1/1.</text>
</comment>
<feature type="active site" description="Proton acceptor" evidence="7">
    <location>
        <position position="177"/>
    </location>
</feature>
<feature type="binding site" evidence="7">
    <location>
        <position position="14"/>
    </location>
    <ligand>
        <name>NAD(+)</name>
        <dbReference type="ChEBI" id="CHEBI:57540"/>
    </ligand>
</feature>
<evidence type="ECO:0000256" key="4">
    <source>
        <dbReference type="ARBA" id="ARBA00023002"/>
    </source>
</evidence>
<dbReference type="PROSITE" id="PS51257">
    <property type="entry name" value="PROKAR_LIPOPROTEIN"/>
    <property type="match status" value="1"/>
</dbReference>
<evidence type="ECO:0000256" key="7">
    <source>
        <dbReference type="HAMAP-Rule" id="MF_00488"/>
    </source>
</evidence>
<feature type="binding site" evidence="7">
    <location>
        <begin position="80"/>
        <end position="81"/>
    </location>
    <ligand>
        <name>NAD(+)</name>
        <dbReference type="ChEBI" id="CHEBI:57540"/>
    </ligand>
</feature>
<evidence type="ECO:0000256" key="3">
    <source>
        <dbReference type="ARBA" id="ARBA00012967"/>
    </source>
</evidence>
<dbReference type="EMBL" id="JALXSQ010000003">
    <property type="protein sequence ID" value="MCT2042044.1"/>
    <property type="molecule type" value="Genomic_DNA"/>
</dbReference>
<name>A0ABT2HUP9_9MICO</name>
<evidence type="ECO:0000313" key="11">
    <source>
        <dbReference type="Proteomes" id="UP001525379"/>
    </source>
</evidence>
<dbReference type="HAMAP" id="MF_00488">
    <property type="entry name" value="Lactate_dehydrog"/>
    <property type="match status" value="1"/>
</dbReference>
<organism evidence="10 11">
    <name type="scientific">Pseudoclavibacter albus</name>
    <dbReference type="NCBI Taxonomy" id="272241"/>
    <lineage>
        <taxon>Bacteria</taxon>
        <taxon>Bacillati</taxon>
        <taxon>Actinomycetota</taxon>
        <taxon>Actinomycetes</taxon>
        <taxon>Micrococcales</taxon>
        <taxon>Microbacteriaceae</taxon>
        <taxon>Pseudoclavibacter</taxon>
    </lineage>
</organism>
<accession>A0ABT2HUP9</accession>
<dbReference type="Proteomes" id="UP001525379">
    <property type="component" value="Unassembled WGS sequence"/>
</dbReference>
<feature type="binding site" evidence="7">
    <location>
        <position position="170"/>
    </location>
    <ligand>
        <name>beta-D-fructose 1,6-bisphosphate</name>
        <dbReference type="ChEBI" id="CHEBI:32966"/>
        <note>allosteric activator</note>
    </ligand>
</feature>
<feature type="binding site" evidence="7">
    <location>
        <position position="89"/>
    </location>
    <ligand>
        <name>substrate</name>
    </ligand>
</feature>
<dbReference type="PRINTS" id="PR00086">
    <property type="entry name" value="LLDHDRGNASE"/>
</dbReference>
<dbReference type="RefSeq" id="WP_260103718.1">
    <property type="nucleotide sequence ID" value="NZ_JALXSQ010000003.1"/>
</dbReference>
<evidence type="ECO:0000256" key="2">
    <source>
        <dbReference type="ARBA" id="ARBA00006054"/>
    </source>
</evidence>
<dbReference type="InterPro" id="IPR011304">
    <property type="entry name" value="L-lactate_DH"/>
</dbReference>
<dbReference type="InterPro" id="IPR001236">
    <property type="entry name" value="Lactate/malate_DH_N"/>
</dbReference>
<sequence>MTRSKIGIVGAGAVGTSTAFACLSGGVAREIALYDLNAEKVRAEYLDFAHGSMFFEPSSVRGSHDIEVLRDSDIVIMTAGAKPKPGQSRLDVATTNAEILRAVIPAVLEVAPEAIFILVTNPCDVLTVIAQEISGLPRERVISAGTLLDTARLRWLLAHRAGGIAESSIHAHVIGEHGDTSFPLWSQASIGPVPVSEFTLPDGTKPFAEHAQSAIAQEVREAGWAIVQAKGTTNSAIGLASARIARAILRDERVVLPLSIVLEGEWGLSGVALSVPTIVGRAGIEQVLDLPITDAERAALERSATAIRAAVAKVRQ</sequence>
<feature type="binding site" evidence="7">
    <location>
        <begin position="119"/>
        <end position="121"/>
    </location>
    <ligand>
        <name>NAD(+)</name>
        <dbReference type="ChEBI" id="CHEBI:57540"/>
    </ligand>
</feature>
<keyword evidence="4 7" id="KW-0560">Oxidoreductase</keyword>
<dbReference type="NCBIfam" id="TIGR01771">
    <property type="entry name" value="L-LDH-NAD"/>
    <property type="match status" value="1"/>
</dbReference>
<keyword evidence="7" id="KW-0963">Cytoplasm</keyword>
<comment type="function">
    <text evidence="7">Catalyzes the conversion of lactate to pyruvate.</text>
</comment>
<evidence type="ECO:0000259" key="8">
    <source>
        <dbReference type="Pfam" id="PF00056"/>
    </source>
</evidence>
<dbReference type="InterPro" id="IPR018177">
    <property type="entry name" value="L-lactate_DH_AS"/>
</dbReference>
<dbReference type="Pfam" id="PF00056">
    <property type="entry name" value="Ldh_1_N"/>
    <property type="match status" value="1"/>
</dbReference>
<dbReference type="PIRSF" id="PIRSF000102">
    <property type="entry name" value="Lac_mal_DH"/>
    <property type="match status" value="1"/>
</dbReference>
<feature type="binding site" evidence="7">
    <location>
        <begin position="149"/>
        <end position="152"/>
    </location>
    <ligand>
        <name>substrate</name>
    </ligand>
</feature>
<dbReference type="Gene3D" id="3.90.110.10">
    <property type="entry name" value="Lactate dehydrogenase/glycoside hydrolase, family 4, C-terminal"/>
    <property type="match status" value="1"/>
</dbReference>
<dbReference type="PANTHER" id="PTHR43128:SF16">
    <property type="entry name" value="L-LACTATE DEHYDROGENASE"/>
    <property type="match status" value="1"/>
</dbReference>
<comment type="catalytic activity">
    <reaction evidence="6 7">
        <text>(S)-lactate + NAD(+) = pyruvate + NADH + H(+)</text>
        <dbReference type="Rhea" id="RHEA:23444"/>
        <dbReference type="ChEBI" id="CHEBI:15361"/>
        <dbReference type="ChEBI" id="CHEBI:15378"/>
        <dbReference type="ChEBI" id="CHEBI:16651"/>
        <dbReference type="ChEBI" id="CHEBI:57540"/>
        <dbReference type="ChEBI" id="CHEBI:57945"/>
        <dbReference type="EC" id="1.1.1.27"/>
    </reaction>
</comment>
<feature type="binding site" evidence="7">
    <location>
        <position position="154"/>
    </location>
    <ligand>
        <name>beta-D-fructose 1,6-bisphosphate</name>
        <dbReference type="ChEBI" id="CHEBI:32966"/>
        <note>allosteric activator</note>
    </ligand>
</feature>
<keyword evidence="5 7" id="KW-0520">NAD</keyword>
<comment type="similarity">
    <text evidence="2 7">Belongs to the LDH/MDH superfamily. LDH family.</text>
</comment>
<evidence type="ECO:0000256" key="5">
    <source>
        <dbReference type="ARBA" id="ARBA00023027"/>
    </source>
</evidence>
<feature type="binding site" evidence="7">
    <location>
        <position position="233"/>
    </location>
    <ligand>
        <name>substrate</name>
    </ligand>
</feature>
<dbReference type="InterPro" id="IPR036291">
    <property type="entry name" value="NAD(P)-bd_dom_sf"/>
</dbReference>
<comment type="caution">
    <text evidence="7">Lacks conserved residue(s) required for the propagation of feature annotation.</text>
</comment>
<feature type="domain" description="Lactate/malate dehydrogenase C-terminal" evidence="9">
    <location>
        <begin position="146"/>
        <end position="314"/>
    </location>
</feature>
<evidence type="ECO:0000313" key="10">
    <source>
        <dbReference type="EMBL" id="MCT2042044.1"/>
    </source>
</evidence>
<feature type="binding site" evidence="7">
    <location>
        <position position="40"/>
    </location>
    <ligand>
        <name>NAD(+)</name>
        <dbReference type="ChEBI" id="CHEBI:57540"/>
    </ligand>
</feature>
<dbReference type="EC" id="1.1.1.27" evidence="3 7"/>
<keyword evidence="11" id="KW-1185">Reference proteome</keyword>
<evidence type="ECO:0000259" key="9">
    <source>
        <dbReference type="Pfam" id="PF02866"/>
    </source>
</evidence>
<proteinExistence type="inferred from homology"/>
<comment type="caution">
    <text evidence="10">The sequence shown here is derived from an EMBL/GenBank/DDBJ whole genome shotgun (WGS) entry which is preliminary data.</text>
</comment>
<dbReference type="GO" id="GO:0004459">
    <property type="term" value="F:L-lactate dehydrogenase (NAD+) activity"/>
    <property type="evidence" value="ECO:0007669"/>
    <property type="project" value="UniProtKB-EC"/>
</dbReference>
<evidence type="ECO:0000256" key="6">
    <source>
        <dbReference type="ARBA" id="ARBA00049258"/>
    </source>
</evidence>
<dbReference type="InterPro" id="IPR015955">
    <property type="entry name" value="Lactate_DH/Glyco_Ohase_4_C"/>
</dbReference>
<dbReference type="SUPFAM" id="SSF51735">
    <property type="entry name" value="NAD(P)-binding Rossmann-fold domains"/>
    <property type="match status" value="1"/>
</dbReference>
<feature type="binding site" evidence="7">
    <location>
        <begin position="121"/>
        <end position="124"/>
    </location>
    <ligand>
        <name>substrate</name>
    </ligand>
</feature>